<organism evidence="1 2">
    <name type="scientific">Paenibacillus helianthi</name>
    <dbReference type="NCBI Taxonomy" id="1349432"/>
    <lineage>
        <taxon>Bacteria</taxon>
        <taxon>Bacillati</taxon>
        <taxon>Bacillota</taxon>
        <taxon>Bacilli</taxon>
        <taxon>Bacillales</taxon>
        <taxon>Paenibacillaceae</taxon>
        <taxon>Paenibacillus</taxon>
    </lineage>
</organism>
<accession>A0ABX3EL87</accession>
<keyword evidence="2" id="KW-1185">Reference proteome</keyword>
<name>A0ABX3EL87_9BACL</name>
<dbReference type="InterPro" id="IPR036388">
    <property type="entry name" value="WH-like_DNA-bd_sf"/>
</dbReference>
<dbReference type="Proteomes" id="UP000186058">
    <property type="component" value="Unassembled WGS sequence"/>
</dbReference>
<comment type="caution">
    <text evidence="1">The sequence shown here is derived from an EMBL/GenBank/DDBJ whole genome shotgun (WGS) entry which is preliminary data.</text>
</comment>
<reference evidence="1 2" key="1">
    <citation type="submission" date="2016-03" db="EMBL/GenBank/DDBJ databases">
        <authorList>
            <person name="Sant'Anna F.H."/>
            <person name="Ambrosini A."/>
            <person name="Souza R."/>
            <person name="Bach E."/>
            <person name="Fernandes G."/>
            <person name="Balsanelli E."/>
            <person name="Baura V.A."/>
            <person name="Souza E.M."/>
            <person name="Passaglia L."/>
        </authorList>
    </citation>
    <scope>NUCLEOTIDE SEQUENCE [LARGE SCALE GENOMIC DNA]</scope>
    <source>
        <strain evidence="1 2">P26E</strain>
    </source>
</reference>
<dbReference type="EMBL" id="LVWI01000058">
    <property type="protein sequence ID" value="OKP83909.1"/>
    <property type="molecule type" value="Genomic_DNA"/>
</dbReference>
<protein>
    <submittedName>
        <fullName evidence="1">Uncharacterized protein</fullName>
    </submittedName>
</protein>
<sequence>MISADPVYQILKGFEQKQEAAYPHAGGVDPRDFRTVMKHIYEAGYIDAGKLTQAGQGYIQAYERRLNI</sequence>
<gene>
    <name evidence="1" type="ORF">A3844_21250</name>
</gene>
<dbReference type="Gene3D" id="1.10.10.10">
    <property type="entry name" value="Winged helix-like DNA-binding domain superfamily/Winged helix DNA-binding domain"/>
    <property type="match status" value="1"/>
</dbReference>
<evidence type="ECO:0000313" key="2">
    <source>
        <dbReference type="Proteomes" id="UP000186058"/>
    </source>
</evidence>
<evidence type="ECO:0000313" key="1">
    <source>
        <dbReference type="EMBL" id="OKP83909.1"/>
    </source>
</evidence>
<proteinExistence type="predicted"/>
<dbReference type="RefSeq" id="WP_074086568.1">
    <property type="nucleotide sequence ID" value="NZ_LVWI01000058.1"/>
</dbReference>